<keyword evidence="1" id="KW-1133">Transmembrane helix</keyword>
<protein>
    <recommendedName>
        <fullName evidence="4">DUF456 domain-containing protein</fullName>
    </recommendedName>
</protein>
<feature type="transmembrane region" description="Helical" evidence="1">
    <location>
        <begin position="7"/>
        <end position="40"/>
    </location>
</feature>
<dbReference type="EMBL" id="PTJD01000001">
    <property type="protein sequence ID" value="PPK98397.1"/>
    <property type="molecule type" value="Genomic_DNA"/>
</dbReference>
<sequence>MGDAGLLLVALVMAVGVAGTLLPVLPGALLVLAAGLAWAWLTGGAAWWVLLGMVVVLSGGQVAKYLLPGRRMQELGIPNRTLFVGAALAVAGFFAVPVVGLPLGFVAGVYLAESARLRGGGAEAWRSTVHALKAAGLSMAIEVAAALLAVGGWAVAALVLRG</sequence>
<feature type="transmembrane region" description="Helical" evidence="1">
    <location>
        <begin position="132"/>
        <end position="160"/>
    </location>
</feature>
<name>A0A2S6IVK4_9ACTN</name>
<evidence type="ECO:0000313" key="2">
    <source>
        <dbReference type="EMBL" id="PPK98397.1"/>
    </source>
</evidence>
<dbReference type="Pfam" id="PF04306">
    <property type="entry name" value="DUF456"/>
    <property type="match status" value="1"/>
</dbReference>
<organism evidence="2 3">
    <name type="scientific">Kineococcus xinjiangensis</name>
    <dbReference type="NCBI Taxonomy" id="512762"/>
    <lineage>
        <taxon>Bacteria</taxon>
        <taxon>Bacillati</taxon>
        <taxon>Actinomycetota</taxon>
        <taxon>Actinomycetes</taxon>
        <taxon>Kineosporiales</taxon>
        <taxon>Kineosporiaceae</taxon>
        <taxon>Kineococcus</taxon>
    </lineage>
</organism>
<accession>A0A2S6IVK4</accession>
<feature type="transmembrane region" description="Helical" evidence="1">
    <location>
        <begin position="88"/>
        <end position="112"/>
    </location>
</feature>
<keyword evidence="1" id="KW-0812">Transmembrane</keyword>
<reference evidence="2 3" key="1">
    <citation type="submission" date="2018-02" db="EMBL/GenBank/DDBJ databases">
        <title>Genomic Encyclopedia of Archaeal and Bacterial Type Strains, Phase II (KMG-II): from individual species to whole genera.</title>
        <authorList>
            <person name="Goeker M."/>
        </authorList>
    </citation>
    <scope>NUCLEOTIDE SEQUENCE [LARGE SCALE GENOMIC DNA]</scope>
    <source>
        <strain evidence="2 3">DSM 22857</strain>
    </source>
</reference>
<dbReference type="InterPro" id="IPR007403">
    <property type="entry name" value="DUF456"/>
</dbReference>
<proteinExistence type="predicted"/>
<feature type="transmembrane region" description="Helical" evidence="1">
    <location>
        <begin position="46"/>
        <end position="67"/>
    </location>
</feature>
<dbReference type="RefSeq" id="WP_211290735.1">
    <property type="nucleotide sequence ID" value="NZ_PTJD01000001.1"/>
</dbReference>
<dbReference type="AlphaFoldDB" id="A0A2S6IVK4"/>
<evidence type="ECO:0008006" key="4">
    <source>
        <dbReference type="Google" id="ProtNLM"/>
    </source>
</evidence>
<keyword evidence="3" id="KW-1185">Reference proteome</keyword>
<keyword evidence="1" id="KW-0472">Membrane</keyword>
<gene>
    <name evidence="2" type="ORF">CLV92_10192</name>
</gene>
<evidence type="ECO:0000256" key="1">
    <source>
        <dbReference type="SAM" id="Phobius"/>
    </source>
</evidence>
<comment type="caution">
    <text evidence="2">The sequence shown here is derived from an EMBL/GenBank/DDBJ whole genome shotgun (WGS) entry which is preliminary data.</text>
</comment>
<evidence type="ECO:0000313" key="3">
    <source>
        <dbReference type="Proteomes" id="UP000239485"/>
    </source>
</evidence>
<dbReference type="Proteomes" id="UP000239485">
    <property type="component" value="Unassembled WGS sequence"/>
</dbReference>